<feature type="region of interest" description="Disordered" evidence="1">
    <location>
        <begin position="1"/>
        <end position="56"/>
    </location>
</feature>
<accession>A0ABP7VJM4</accession>
<proteinExistence type="predicted"/>
<organism evidence="2 3">
    <name type="scientific">Streptomyces shaanxiensis</name>
    <dbReference type="NCBI Taxonomy" id="653357"/>
    <lineage>
        <taxon>Bacteria</taxon>
        <taxon>Bacillati</taxon>
        <taxon>Actinomycetota</taxon>
        <taxon>Actinomycetes</taxon>
        <taxon>Kitasatosporales</taxon>
        <taxon>Streptomycetaceae</taxon>
        <taxon>Streptomyces</taxon>
    </lineage>
</organism>
<dbReference type="EMBL" id="BAAAZY010000012">
    <property type="protein sequence ID" value="GAA4068725.1"/>
    <property type="molecule type" value="Genomic_DNA"/>
</dbReference>
<name>A0ABP7VJM4_9ACTN</name>
<keyword evidence="3" id="KW-1185">Reference proteome</keyword>
<feature type="compositionally biased region" description="Polar residues" evidence="1">
    <location>
        <begin position="47"/>
        <end position="56"/>
    </location>
</feature>
<gene>
    <name evidence="2" type="ORF">GCM10022233_50870</name>
</gene>
<protein>
    <submittedName>
        <fullName evidence="2">Uncharacterized protein</fullName>
    </submittedName>
</protein>
<reference evidence="3" key="1">
    <citation type="journal article" date="2019" name="Int. J. Syst. Evol. Microbiol.">
        <title>The Global Catalogue of Microorganisms (GCM) 10K type strain sequencing project: providing services to taxonomists for standard genome sequencing and annotation.</title>
        <authorList>
            <consortium name="The Broad Institute Genomics Platform"/>
            <consortium name="The Broad Institute Genome Sequencing Center for Infectious Disease"/>
            <person name="Wu L."/>
            <person name="Ma J."/>
        </authorList>
    </citation>
    <scope>NUCLEOTIDE SEQUENCE [LARGE SCALE GENOMIC DNA]</scope>
    <source>
        <strain evidence="3">JCM 16925</strain>
    </source>
</reference>
<evidence type="ECO:0000256" key="1">
    <source>
        <dbReference type="SAM" id="MobiDB-lite"/>
    </source>
</evidence>
<dbReference type="Proteomes" id="UP001499984">
    <property type="component" value="Unassembled WGS sequence"/>
</dbReference>
<evidence type="ECO:0000313" key="2">
    <source>
        <dbReference type="EMBL" id="GAA4068725.1"/>
    </source>
</evidence>
<comment type="caution">
    <text evidence="2">The sequence shown here is derived from an EMBL/GenBank/DDBJ whole genome shotgun (WGS) entry which is preliminary data.</text>
</comment>
<sequence>MGQDSPRCELAATGTPQGRGKLRDHHDEPAAATQPHPFLYGDWATPNPRSRSAQPP</sequence>
<evidence type="ECO:0000313" key="3">
    <source>
        <dbReference type="Proteomes" id="UP001499984"/>
    </source>
</evidence>